<dbReference type="EnsemblMetazoa" id="tetur03g09730.1">
    <property type="protein sequence ID" value="tetur03g09730.1"/>
    <property type="gene ID" value="tetur03g09730"/>
</dbReference>
<evidence type="ECO:0008006" key="4">
    <source>
        <dbReference type="Google" id="ProtNLM"/>
    </source>
</evidence>
<evidence type="ECO:0000313" key="2">
    <source>
        <dbReference type="EnsemblMetazoa" id="tetur03g09730.1"/>
    </source>
</evidence>
<dbReference type="EMBL" id="CAEY01001145">
    <property type="status" value="NOT_ANNOTATED_CDS"/>
    <property type="molecule type" value="Genomic_DNA"/>
</dbReference>
<proteinExistence type="predicted"/>
<dbReference type="AlphaFoldDB" id="T1K104"/>
<sequence>MERTLKDNIDNSSSRQSNGSSQSRISRKNQLQLESKYKLMNDEIRRLKESGINSKEVTEKSKLLKKKLKLANELSKTAFDSGSQRCIEYDAEYFFNGSEVNHLVVKSLQVDSQAFDPLFFAEKLRTYIAPDTRIRDDTIDENELKIEDFVDLGKKCAYLTNSAPILNYLYGSFDPGEVIIPTKQRRVGIQPKEEAKKPNSKEGIDESDDLKMVKKLNESIRNCMICTKKKKLRFNISSRLLNLNHFVILWKVYFILLF</sequence>
<evidence type="ECO:0000313" key="3">
    <source>
        <dbReference type="Proteomes" id="UP000015104"/>
    </source>
</evidence>
<feature type="compositionally biased region" description="Low complexity" evidence="1">
    <location>
        <begin position="11"/>
        <end position="24"/>
    </location>
</feature>
<dbReference type="HOGENOM" id="CLU_1418476_0_0_1"/>
<name>T1K104_TETUR</name>
<evidence type="ECO:0000256" key="1">
    <source>
        <dbReference type="SAM" id="MobiDB-lite"/>
    </source>
</evidence>
<accession>T1K104</accession>
<dbReference type="Proteomes" id="UP000015104">
    <property type="component" value="Unassembled WGS sequence"/>
</dbReference>
<reference evidence="2" key="2">
    <citation type="submission" date="2015-06" db="UniProtKB">
        <authorList>
            <consortium name="EnsemblMetazoa"/>
        </authorList>
    </citation>
    <scope>IDENTIFICATION</scope>
</reference>
<dbReference type="EMBL" id="CAEY01001146">
    <property type="status" value="NOT_ANNOTATED_CDS"/>
    <property type="molecule type" value="Genomic_DNA"/>
</dbReference>
<protein>
    <recommendedName>
        <fullName evidence="4">Non-structural maintenance of chromosomes element 4</fullName>
    </recommendedName>
</protein>
<reference evidence="3" key="1">
    <citation type="submission" date="2011-08" db="EMBL/GenBank/DDBJ databases">
        <authorList>
            <person name="Rombauts S."/>
        </authorList>
    </citation>
    <scope>NUCLEOTIDE SEQUENCE</scope>
    <source>
        <strain evidence="3">London</strain>
    </source>
</reference>
<keyword evidence="3" id="KW-1185">Reference proteome</keyword>
<organism evidence="2 3">
    <name type="scientific">Tetranychus urticae</name>
    <name type="common">Two-spotted spider mite</name>
    <dbReference type="NCBI Taxonomy" id="32264"/>
    <lineage>
        <taxon>Eukaryota</taxon>
        <taxon>Metazoa</taxon>
        <taxon>Ecdysozoa</taxon>
        <taxon>Arthropoda</taxon>
        <taxon>Chelicerata</taxon>
        <taxon>Arachnida</taxon>
        <taxon>Acari</taxon>
        <taxon>Acariformes</taxon>
        <taxon>Trombidiformes</taxon>
        <taxon>Prostigmata</taxon>
        <taxon>Eleutherengona</taxon>
        <taxon>Raphignathae</taxon>
        <taxon>Tetranychoidea</taxon>
        <taxon>Tetranychidae</taxon>
        <taxon>Tetranychus</taxon>
    </lineage>
</organism>
<feature type="region of interest" description="Disordered" evidence="1">
    <location>
        <begin position="1"/>
        <end position="27"/>
    </location>
</feature>